<evidence type="ECO:0000256" key="3">
    <source>
        <dbReference type="ARBA" id="ARBA00023052"/>
    </source>
</evidence>
<dbReference type="InterPro" id="IPR050771">
    <property type="entry name" value="Alpha-ketoacid_DH_E1_comp"/>
</dbReference>
<dbReference type="InterPro" id="IPR029061">
    <property type="entry name" value="THDP-binding"/>
</dbReference>
<dbReference type="GO" id="GO:0000287">
    <property type="term" value="F:magnesium ion binding"/>
    <property type="evidence" value="ECO:0007669"/>
    <property type="project" value="UniProtKB-ARBA"/>
</dbReference>
<dbReference type="EMBL" id="CP043641">
    <property type="protein sequence ID" value="QNE35166.1"/>
    <property type="molecule type" value="Genomic_DNA"/>
</dbReference>
<comment type="cofactor">
    <cofactor evidence="1 4">
        <name>thiamine diphosphate</name>
        <dbReference type="ChEBI" id="CHEBI:58937"/>
    </cofactor>
</comment>
<keyword evidence="2 4" id="KW-0560">Oxidoreductase</keyword>
<accession>A0A7G6Y9K1</accession>
<dbReference type="Proteomes" id="UP000515511">
    <property type="component" value="Chromosome"/>
</dbReference>
<dbReference type="InterPro" id="IPR001017">
    <property type="entry name" value="DH_E1"/>
</dbReference>
<dbReference type="KEGG" id="lse:F1C12_08460"/>
<comment type="catalytic activity">
    <reaction evidence="4">
        <text>N(6)-[(R)-lipoyl]-L-lysyl-[protein] + 3-methyl-2-oxobutanoate + H(+) = N(6)-[(R)-S(8)-2-methylpropanoyldihydrolipoyl]-L-lysyl-[protein] + CO2</text>
        <dbReference type="Rhea" id="RHEA:13457"/>
        <dbReference type="Rhea" id="RHEA-COMP:10474"/>
        <dbReference type="Rhea" id="RHEA-COMP:10497"/>
        <dbReference type="ChEBI" id="CHEBI:11851"/>
        <dbReference type="ChEBI" id="CHEBI:15378"/>
        <dbReference type="ChEBI" id="CHEBI:16526"/>
        <dbReference type="ChEBI" id="CHEBI:83099"/>
        <dbReference type="ChEBI" id="CHEBI:83142"/>
        <dbReference type="EC" id="1.2.4.4"/>
    </reaction>
</comment>
<name>A0A7G6Y9K1_9MICO</name>
<dbReference type="AlphaFoldDB" id="A0A7G6Y9K1"/>
<comment type="similarity">
    <text evidence="4">Belongs to the BCKDHA family.</text>
</comment>
<organism evidence="6 7">
    <name type="scientific">Leifsonia shinshuensis</name>
    <dbReference type="NCBI Taxonomy" id="150026"/>
    <lineage>
        <taxon>Bacteria</taxon>
        <taxon>Bacillati</taxon>
        <taxon>Actinomycetota</taxon>
        <taxon>Actinomycetes</taxon>
        <taxon>Micrococcales</taxon>
        <taxon>Microbacteriaceae</taxon>
        <taxon>Leifsonia</taxon>
    </lineage>
</organism>
<evidence type="ECO:0000256" key="2">
    <source>
        <dbReference type="ARBA" id="ARBA00023002"/>
    </source>
</evidence>
<dbReference type="GO" id="GO:0003863">
    <property type="term" value="F:branched-chain 2-oxo acid dehydrogenase activity"/>
    <property type="evidence" value="ECO:0007669"/>
    <property type="project" value="UniProtKB-EC"/>
</dbReference>
<keyword evidence="3 4" id="KW-0786">Thiamine pyrophosphate</keyword>
<reference evidence="7" key="1">
    <citation type="submission" date="2019-09" db="EMBL/GenBank/DDBJ databases">
        <title>Antimicrobial potential of Antarctic Bacteria.</title>
        <authorList>
            <person name="Benaud N."/>
            <person name="Edwards R.J."/>
            <person name="Ferrari B.C."/>
        </authorList>
    </citation>
    <scope>NUCLEOTIDE SEQUENCE [LARGE SCALE GENOMIC DNA]</scope>
    <source>
        <strain evidence="7">INR9</strain>
    </source>
</reference>
<evidence type="ECO:0000256" key="1">
    <source>
        <dbReference type="ARBA" id="ARBA00001964"/>
    </source>
</evidence>
<dbReference type="GO" id="GO:0009083">
    <property type="term" value="P:branched-chain amino acid catabolic process"/>
    <property type="evidence" value="ECO:0007669"/>
    <property type="project" value="TreeGrafter"/>
</dbReference>
<proteinExistence type="inferred from homology"/>
<dbReference type="Gene3D" id="3.40.50.970">
    <property type="match status" value="2"/>
</dbReference>
<dbReference type="PANTHER" id="PTHR43380:SF1">
    <property type="entry name" value="2-OXOISOVALERATE DEHYDROGENASE SUBUNIT ALPHA, MITOCHONDRIAL"/>
    <property type="match status" value="1"/>
</dbReference>
<protein>
    <recommendedName>
        <fullName evidence="4">2-oxoisovalerate dehydrogenase subunit alpha</fullName>
        <ecNumber evidence="4">1.2.4.4</ecNumber>
    </recommendedName>
    <alternativeName>
        <fullName evidence="4">Branched-chain alpha-keto acid dehydrogenase E1 component alpha chain</fullName>
    </alternativeName>
</protein>
<evidence type="ECO:0000259" key="5">
    <source>
        <dbReference type="Pfam" id="PF00676"/>
    </source>
</evidence>
<evidence type="ECO:0000313" key="7">
    <source>
        <dbReference type="Proteomes" id="UP000515511"/>
    </source>
</evidence>
<dbReference type="EC" id="1.2.4.4" evidence="4"/>
<gene>
    <name evidence="6" type="ORF">F1C12_08460</name>
</gene>
<dbReference type="Pfam" id="PF00676">
    <property type="entry name" value="E1_dh"/>
    <property type="match status" value="1"/>
</dbReference>
<dbReference type="PANTHER" id="PTHR43380">
    <property type="entry name" value="2-OXOISOVALERATE DEHYDROGENASE SUBUNIT ALPHA, MITOCHONDRIAL"/>
    <property type="match status" value="1"/>
</dbReference>
<dbReference type="SUPFAM" id="SSF52518">
    <property type="entry name" value="Thiamin diphosphate-binding fold (THDP-binding)"/>
    <property type="match status" value="1"/>
</dbReference>
<feature type="domain" description="Dehydrogenase E1 component" evidence="5">
    <location>
        <begin position="166"/>
        <end position="209"/>
    </location>
</feature>
<sequence length="262" mass="26773">MTSTILEPVLGASIGGAGADVAALLRRLYRTMATVRRLDREAVALRGHGVLPGYVDSRGREAMQVGAALALQASRDRAFPTGHEPGMAIALGADPTVVLRSGRGLDSAEGPVTHAVGWALCAKLDRTGGCALVPLGAGAGSATELRTAVTTARTSALPVVFLSSSGRTEGAGMPVLLVDGADALAVHDATVKALELARSGAGPVLIDAVLPAPAAWPARDPLVLCEQRLRTTRTVDDGYFAEVADTADAVADRLRARLTVGA</sequence>
<dbReference type="RefSeq" id="WP_185278330.1">
    <property type="nucleotide sequence ID" value="NZ_CP043641.1"/>
</dbReference>
<comment type="function">
    <text evidence="4">The branched-chain alpha-keto dehydrogenase complex catalyzes the overall conversion of alpha-keto acids to acyl-CoA and CO(2). It contains multiple copies of three enzymatic components: branched-chain alpha-keto acid decarboxylase (E1), lipoamide acyltransferase (E2) and lipoamide dehydrogenase (E3).</text>
</comment>
<evidence type="ECO:0000313" key="6">
    <source>
        <dbReference type="EMBL" id="QNE35166.1"/>
    </source>
</evidence>
<evidence type="ECO:0000256" key="4">
    <source>
        <dbReference type="RuleBase" id="RU365014"/>
    </source>
</evidence>